<dbReference type="Proteomes" id="UP000235746">
    <property type="component" value="Unassembled WGS sequence"/>
</dbReference>
<dbReference type="EMBL" id="MCYL01000024">
    <property type="protein sequence ID" value="PML55307.1"/>
    <property type="molecule type" value="Genomic_DNA"/>
</dbReference>
<evidence type="ECO:0000313" key="2">
    <source>
        <dbReference type="Proteomes" id="UP000235746"/>
    </source>
</evidence>
<sequence length="240" mass="27666">MTIKNHTLFANGELFTHKHKDDFVRFYGIKTLVIKNNTTKLESEFISEKDTKLMKSLSNIGISAKLNKSRYNKISRRVNKFYKDTFSTKADWKHIVSNTGGVLKIWLTNVSYDRQTRRIEGDIHLLKETTKGSQSELIQYSETIYESRAKGGAYGRYHDFSKKNDYESFTHHMELEKNEMRGGIRKLKLDATLEENTVKTNEVIDTVNATVNKTNEVIDTVMDMQAEINALKAELAKLKA</sequence>
<reference evidence="2" key="1">
    <citation type="submission" date="2016-07" db="EMBL/GenBank/DDBJ databases">
        <title>Nontailed viruses are major unrecognized killers of bacteria in the ocean.</title>
        <authorList>
            <person name="Kauffman K."/>
            <person name="Hussain F."/>
            <person name="Yang J."/>
            <person name="Arevalo P."/>
            <person name="Brown J."/>
            <person name="Cutler M."/>
            <person name="Kelly L."/>
            <person name="Polz M.F."/>
        </authorList>
    </citation>
    <scope>NUCLEOTIDE SEQUENCE [LARGE SCALE GENOMIC DNA]</scope>
    <source>
        <strain evidence="2">10N.261.51.B8</strain>
    </source>
</reference>
<evidence type="ECO:0000313" key="1">
    <source>
        <dbReference type="EMBL" id="PML55307.1"/>
    </source>
</evidence>
<proteinExistence type="predicted"/>
<organism evidence="1 2">
    <name type="scientific">Vibrio lentus</name>
    <dbReference type="NCBI Taxonomy" id="136468"/>
    <lineage>
        <taxon>Bacteria</taxon>
        <taxon>Pseudomonadati</taxon>
        <taxon>Pseudomonadota</taxon>
        <taxon>Gammaproteobacteria</taxon>
        <taxon>Vibrionales</taxon>
        <taxon>Vibrionaceae</taxon>
        <taxon>Vibrio</taxon>
    </lineage>
</organism>
<protein>
    <submittedName>
        <fullName evidence="1">Uncharacterized protein</fullName>
    </submittedName>
</protein>
<accession>A0A2N7IEB4</accession>
<comment type="caution">
    <text evidence="1">The sequence shown here is derived from an EMBL/GenBank/DDBJ whole genome shotgun (WGS) entry which is preliminary data.</text>
</comment>
<gene>
    <name evidence="1" type="ORF">BCT74_08235</name>
</gene>
<dbReference type="RefSeq" id="WP_102578765.1">
    <property type="nucleotide sequence ID" value="NZ_MCYL01000024.1"/>
</dbReference>
<name>A0A2N7IEB4_9VIBR</name>
<dbReference type="AlphaFoldDB" id="A0A2N7IEB4"/>